<evidence type="ECO:0000313" key="2">
    <source>
        <dbReference type="EMBL" id="MDN4613103.1"/>
    </source>
</evidence>
<accession>A0ABT8K6L6</accession>
<evidence type="ECO:0000313" key="3">
    <source>
        <dbReference type="Proteomes" id="UP001174208"/>
    </source>
</evidence>
<evidence type="ECO:0000259" key="1">
    <source>
        <dbReference type="Pfam" id="PF07484"/>
    </source>
</evidence>
<gene>
    <name evidence="2" type="ORF">P5G50_01450</name>
</gene>
<keyword evidence="3" id="KW-1185">Reference proteome</keyword>
<comment type="caution">
    <text evidence="2">The sequence shown here is derived from an EMBL/GenBank/DDBJ whole genome shotgun (WGS) entry which is preliminary data.</text>
</comment>
<dbReference type="SUPFAM" id="SSF88874">
    <property type="entry name" value="Receptor-binding domain of short tail fibre protein gp12"/>
    <property type="match status" value="1"/>
</dbReference>
<protein>
    <submittedName>
        <fullName evidence="2">Tail fiber protein</fullName>
    </submittedName>
</protein>
<name>A0ABT8K6L6_9MICO</name>
<dbReference type="InterPro" id="IPR011083">
    <property type="entry name" value="Phage_tail_collar_dom"/>
</dbReference>
<dbReference type="Pfam" id="PF07484">
    <property type="entry name" value="Collar"/>
    <property type="match status" value="1"/>
</dbReference>
<sequence>MSEPFIGELRLTALNYVPPGWAICNGQTLPISQNEPLFALLGTRFGGDGQTTFNLPDLRGRVPLGPDNVQYSLGQTGGEAAHTLTQQEMPAHGHALGVATTASAASPAGAVLAQPGKAAYAATAATTMSPITAAGPAGQSQAHENLAPSLGLTFMIALQGVFPNPE</sequence>
<reference evidence="2" key="1">
    <citation type="submission" date="2023-06" db="EMBL/GenBank/DDBJ databases">
        <title>MT1 and MT2 Draft Genomes of Novel Species.</title>
        <authorList>
            <person name="Venkateswaran K."/>
        </authorList>
    </citation>
    <scope>NUCLEOTIDE SEQUENCE</scope>
    <source>
        <strain evidence="2">F6_8S_P_1B</strain>
    </source>
</reference>
<dbReference type="InterPro" id="IPR037053">
    <property type="entry name" value="Phage_tail_collar_dom_sf"/>
</dbReference>
<dbReference type="EMBL" id="JAROCF010000001">
    <property type="protein sequence ID" value="MDN4613103.1"/>
    <property type="molecule type" value="Genomic_DNA"/>
</dbReference>
<feature type="domain" description="Phage tail collar" evidence="1">
    <location>
        <begin position="7"/>
        <end position="63"/>
    </location>
</feature>
<dbReference type="RefSeq" id="WP_301209915.1">
    <property type="nucleotide sequence ID" value="NZ_JAROCF010000001.1"/>
</dbReference>
<organism evidence="2 3">
    <name type="scientific">Leifsonia williamsii</name>
    <dbReference type="NCBI Taxonomy" id="3035919"/>
    <lineage>
        <taxon>Bacteria</taxon>
        <taxon>Bacillati</taxon>
        <taxon>Actinomycetota</taxon>
        <taxon>Actinomycetes</taxon>
        <taxon>Micrococcales</taxon>
        <taxon>Microbacteriaceae</taxon>
        <taxon>Leifsonia</taxon>
    </lineage>
</organism>
<proteinExistence type="predicted"/>
<dbReference type="Proteomes" id="UP001174208">
    <property type="component" value="Unassembled WGS sequence"/>
</dbReference>
<dbReference type="Gene3D" id="3.90.1340.10">
    <property type="entry name" value="Phage tail collar domain"/>
    <property type="match status" value="1"/>
</dbReference>